<dbReference type="EMBL" id="UATL01000008">
    <property type="protein sequence ID" value="SPY46042.1"/>
    <property type="molecule type" value="Genomic_DNA"/>
</dbReference>
<evidence type="ECO:0000256" key="1">
    <source>
        <dbReference type="ARBA" id="ARBA00004141"/>
    </source>
</evidence>
<feature type="transmembrane region" description="Helical" evidence="5">
    <location>
        <begin position="12"/>
        <end position="34"/>
    </location>
</feature>
<dbReference type="RefSeq" id="WP_050787864.1">
    <property type="nucleotide sequence ID" value="NZ_PYOG01000068.1"/>
</dbReference>
<accession>A0A2X1XXD1</accession>
<reference evidence="7 8" key="1">
    <citation type="submission" date="2018-06" db="EMBL/GenBank/DDBJ databases">
        <authorList>
            <consortium name="Pathogen Informatics"/>
            <person name="Doyle S."/>
        </authorList>
    </citation>
    <scope>NUCLEOTIDE SEQUENCE [LARGE SCALE GENOMIC DNA]</scope>
    <source>
        <strain evidence="7 8">NCTC11647</strain>
    </source>
</reference>
<evidence type="ECO:0000256" key="2">
    <source>
        <dbReference type="ARBA" id="ARBA00022692"/>
    </source>
</evidence>
<dbReference type="Proteomes" id="UP000251647">
    <property type="component" value="Unassembled WGS sequence"/>
</dbReference>
<keyword evidence="3 5" id="KW-1133">Transmembrane helix</keyword>
<dbReference type="GO" id="GO:0016020">
    <property type="term" value="C:membrane"/>
    <property type="evidence" value="ECO:0007669"/>
    <property type="project" value="UniProtKB-SubCell"/>
</dbReference>
<sequence length="118" mass="12969">MNYLVASTKRRLISGGIDFAIIAVVTIPVTYLFFCILKAELLNFEVYIDLLGNSLLIYLAEAVALLGINWPYLRSGQTIGMRLVGTKVVMANGEPATFVTAVLRLIVLYDVGMDCMGF</sequence>
<evidence type="ECO:0000313" key="8">
    <source>
        <dbReference type="Proteomes" id="UP000251647"/>
    </source>
</evidence>
<evidence type="ECO:0000256" key="3">
    <source>
        <dbReference type="ARBA" id="ARBA00022989"/>
    </source>
</evidence>
<keyword evidence="4 5" id="KW-0472">Membrane</keyword>
<dbReference type="Pfam" id="PF06271">
    <property type="entry name" value="RDD"/>
    <property type="match status" value="1"/>
</dbReference>
<evidence type="ECO:0000256" key="4">
    <source>
        <dbReference type="ARBA" id="ARBA00023136"/>
    </source>
</evidence>
<feature type="domain" description="RDD" evidence="6">
    <location>
        <begin position="5"/>
        <end position="108"/>
    </location>
</feature>
<organism evidence="7 8">
    <name type="scientific">Photobacterium damselae</name>
    <dbReference type="NCBI Taxonomy" id="38293"/>
    <lineage>
        <taxon>Bacteria</taxon>
        <taxon>Pseudomonadati</taxon>
        <taxon>Pseudomonadota</taxon>
        <taxon>Gammaproteobacteria</taxon>
        <taxon>Vibrionales</taxon>
        <taxon>Vibrionaceae</taxon>
        <taxon>Photobacterium</taxon>
    </lineage>
</organism>
<proteinExistence type="predicted"/>
<evidence type="ECO:0000256" key="5">
    <source>
        <dbReference type="SAM" id="Phobius"/>
    </source>
</evidence>
<evidence type="ECO:0000259" key="6">
    <source>
        <dbReference type="Pfam" id="PF06271"/>
    </source>
</evidence>
<name>A0A2X1XXD1_PHODM</name>
<dbReference type="InterPro" id="IPR010432">
    <property type="entry name" value="RDD"/>
</dbReference>
<protein>
    <submittedName>
        <fullName evidence="7">RDD family</fullName>
    </submittedName>
</protein>
<gene>
    <name evidence="7" type="ORF">NCTC11647_04388</name>
</gene>
<comment type="subcellular location">
    <subcellularLocation>
        <location evidence="1">Membrane</location>
        <topology evidence="1">Multi-pass membrane protein</topology>
    </subcellularLocation>
</comment>
<keyword evidence="2 5" id="KW-0812">Transmembrane</keyword>
<feature type="transmembrane region" description="Helical" evidence="5">
    <location>
        <begin position="54"/>
        <end position="73"/>
    </location>
</feature>
<evidence type="ECO:0000313" key="7">
    <source>
        <dbReference type="EMBL" id="SPY46042.1"/>
    </source>
</evidence>
<dbReference type="AlphaFoldDB" id="A0A2X1XXD1"/>